<feature type="transmembrane region" description="Helical" evidence="7">
    <location>
        <begin position="259"/>
        <end position="283"/>
    </location>
</feature>
<keyword evidence="6 7" id="KW-0472">Membrane</keyword>
<dbReference type="OrthoDB" id="9808602at2"/>
<evidence type="ECO:0000259" key="8">
    <source>
        <dbReference type="Pfam" id="PF02397"/>
    </source>
</evidence>
<evidence type="ECO:0000256" key="7">
    <source>
        <dbReference type="SAM" id="Phobius"/>
    </source>
</evidence>
<dbReference type="PaxDb" id="166486-ERS852572_01706"/>
<dbReference type="Proteomes" id="UP000095350">
    <property type="component" value="Unassembled WGS sequence"/>
</dbReference>
<proteinExistence type="inferred from homology"/>
<protein>
    <submittedName>
        <fullName evidence="9">Putative colanic biosynthesis UDP-glucose lipid carrier transferase</fullName>
    </submittedName>
</protein>
<evidence type="ECO:0000256" key="6">
    <source>
        <dbReference type="ARBA" id="ARBA00023136"/>
    </source>
</evidence>
<evidence type="ECO:0000313" key="10">
    <source>
        <dbReference type="Proteomes" id="UP000095350"/>
    </source>
</evidence>
<evidence type="ECO:0000256" key="3">
    <source>
        <dbReference type="ARBA" id="ARBA00022679"/>
    </source>
</evidence>
<dbReference type="EMBL" id="CYXZ01000011">
    <property type="protein sequence ID" value="CUN05489.1"/>
    <property type="molecule type" value="Genomic_DNA"/>
</dbReference>
<accession>A0A173TT76</accession>
<comment type="subcellular location">
    <subcellularLocation>
        <location evidence="1">Membrane</location>
        <topology evidence="1">Multi-pass membrane protein</topology>
    </subcellularLocation>
</comment>
<dbReference type="InterPro" id="IPR017475">
    <property type="entry name" value="EPS_sugar_tfrase"/>
</dbReference>
<feature type="transmembrane region" description="Helical" evidence="7">
    <location>
        <begin position="52"/>
        <end position="72"/>
    </location>
</feature>
<evidence type="ECO:0000256" key="5">
    <source>
        <dbReference type="ARBA" id="ARBA00022989"/>
    </source>
</evidence>
<keyword evidence="4 7" id="KW-0812">Transmembrane</keyword>
<name>A0A173TT76_9FIRM</name>
<dbReference type="GO" id="GO:0016020">
    <property type="term" value="C:membrane"/>
    <property type="evidence" value="ECO:0007669"/>
    <property type="project" value="UniProtKB-SubCell"/>
</dbReference>
<evidence type="ECO:0000256" key="1">
    <source>
        <dbReference type="ARBA" id="ARBA00004141"/>
    </source>
</evidence>
<evidence type="ECO:0000256" key="4">
    <source>
        <dbReference type="ARBA" id="ARBA00022692"/>
    </source>
</evidence>
<sequence length="459" mass="53024">MKKRKGYKHLLNYCANLIMILFEMMCFSYVWFVYYNPLMTNKFGERGHWGVIGLYVLLAFFFTQSLGGFHIGYLEASDIFSSHALAIIMSAVVEYFIVVLAVRSYVSVYPLVCMSVIEIIFSIIWTMLVRNLYQKLYPPRRMLVIYGNYPPDDLIAKINSRKDKYNICMSVSYKVGYVKLYTMAKEYEAVVLCDLPAEARNQIMKYCYQESIRTYVTPKISDILLSAADDIHLFDSPLLLLRNEGLTIDQRFFKRIEDIVFSLIGIIISSPLMLIIAVCIKLYDGGPVFFKQPRYTRDNEVFMVLKFRSMSVHDADSKITKKGDTRVTPVGKVIRAAHVDELPQLFNILKGEMSLVGPRPEWKTVVDKYVEVVPEFALRTKVKAGLTGYAQVYGKYSTTPYDKVRLDIKYIENYSLWLDLKLILLTVKILFKKDKTEGVDEYQSNALRNESADNDKKQV</sequence>
<evidence type="ECO:0000256" key="2">
    <source>
        <dbReference type="ARBA" id="ARBA00006464"/>
    </source>
</evidence>
<organism evidence="9 10">
    <name type="scientific">Roseburia intestinalis</name>
    <dbReference type="NCBI Taxonomy" id="166486"/>
    <lineage>
        <taxon>Bacteria</taxon>
        <taxon>Bacillati</taxon>
        <taxon>Bacillota</taxon>
        <taxon>Clostridia</taxon>
        <taxon>Lachnospirales</taxon>
        <taxon>Lachnospiraceae</taxon>
        <taxon>Roseburia</taxon>
    </lineage>
</organism>
<dbReference type="RefSeq" id="WP_055194195.1">
    <property type="nucleotide sequence ID" value="NZ_CABIYH010000011.1"/>
</dbReference>
<dbReference type="PANTHER" id="PTHR30576">
    <property type="entry name" value="COLANIC BIOSYNTHESIS UDP-GLUCOSE LIPID CARRIER TRANSFERASE"/>
    <property type="match status" value="1"/>
</dbReference>
<dbReference type="InterPro" id="IPR003362">
    <property type="entry name" value="Bact_transf"/>
</dbReference>
<comment type="similarity">
    <text evidence="2">Belongs to the bacterial sugar transferase family.</text>
</comment>
<dbReference type="GO" id="GO:0016780">
    <property type="term" value="F:phosphotransferase activity, for other substituted phosphate groups"/>
    <property type="evidence" value="ECO:0007669"/>
    <property type="project" value="TreeGrafter"/>
</dbReference>
<feature type="transmembrane region" description="Helical" evidence="7">
    <location>
        <begin position="108"/>
        <end position="133"/>
    </location>
</feature>
<dbReference type="STRING" id="166486.ERS852572_01706"/>
<keyword evidence="5 7" id="KW-1133">Transmembrane helix</keyword>
<reference evidence="9 10" key="1">
    <citation type="submission" date="2015-09" db="EMBL/GenBank/DDBJ databases">
        <authorList>
            <consortium name="Pathogen Informatics"/>
        </authorList>
    </citation>
    <scope>NUCLEOTIDE SEQUENCE [LARGE SCALE GENOMIC DNA]</scope>
    <source>
        <strain evidence="9 10">2789STDY5834960</strain>
    </source>
</reference>
<gene>
    <name evidence="9" type="primary">wcaJ_3</name>
    <name evidence="9" type="ORF">ERS852572_01706</name>
</gene>
<feature type="transmembrane region" description="Helical" evidence="7">
    <location>
        <begin position="12"/>
        <end position="32"/>
    </location>
</feature>
<feature type="transmembrane region" description="Helical" evidence="7">
    <location>
        <begin position="84"/>
        <end position="102"/>
    </location>
</feature>
<keyword evidence="3 9" id="KW-0808">Transferase</keyword>
<dbReference type="Pfam" id="PF02397">
    <property type="entry name" value="Bac_transf"/>
    <property type="match status" value="1"/>
</dbReference>
<dbReference type="PANTHER" id="PTHR30576:SF0">
    <property type="entry name" value="UNDECAPRENYL-PHOSPHATE N-ACETYLGALACTOSAMINYL 1-PHOSPHATE TRANSFERASE-RELATED"/>
    <property type="match status" value="1"/>
</dbReference>
<dbReference type="NCBIfam" id="TIGR03025">
    <property type="entry name" value="EPS_sugtrans"/>
    <property type="match status" value="1"/>
</dbReference>
<evidence type="ECO:0000313" key="9">
    <source>
        <dbReference type="EMBL" id="CUN05489.1"/>
    </source>
</evidence>
<feature type="domain" description="Bacterial sugar transferase" evidence="8">
    <location>
        <begin position="254"/>
        <end position="431"/>
    </location>
</feature>
<dbReference type="AlphaFoldDB" id="A0A173TT76"/>